<dbReference type="InterPro" id="IPR013761">
    <property type="entry name" value="SAM/pointed_sf"/>
</dbReference>
<dbReference type="Pfam" id="PF00536">
    <property type="entry name" value="SAM_1"/>
    <property type="match status" value="1"/>
</dbReference>
<comment type="caution">
    <text evidence="3">The sequence shown here is derived from an EMBL/GenBank/DDBJ whole genome shotgun (WGS) entry which is preliminary data.</text>
</comment>
<evidence type="ECO:0000256" key="1">
    <source>
        <dbReference type="SAM" id="MobiDB-lite"/>
    </source>
</evidence>
<dbReference type="Gene3D" id="1.10.150.50">
    <property type="entry name" value="Transcription Factor, Ets-1"/>
    <property type="match status" value="1"/>
</dbReference>
<accession>A0A0M0K1A9</accession>
<gene>
    <name evidence="3" type="ORF">Ctob_010287</name>
</gene>
<protein>
    <recommendedName>
        <fullName evidence="2">SAM domain-containing protein</fullName>
    </recommendedName>
</protein>
<feature type="region of interest" description="Disordered" evidence="1">
    <location>
        <begin position="134"/>
        <end position="164"/>
    </location>
</feature>
<evidence type="ECO:0000313" key="4">
    <source>
        <dbReference type="Proteomes" id="UP000037460"/>
    </source>
</evidence>
<dbReference type="Proteomes" id="UP000037460">
    <property type="component" value="Unassembled WGS sequence"/>
</dbReference>
<keyword evidence="4" id="KW-1185">Reference proteome</keyword>
<evidence type="ECO:0000313" key="3">
    <source>
        <dbReference type="EMBL" id="KOO32589.1"/>
    </source>
</evidence>
<dbReference type="AlphaFoldDB" id="A0A0M0K1A9"/>
<feature type="region of interest" description="Disordered" evidence="1">
    <location>
        <begin position="63"/>
        <end position="82"/>
    </location>
</feature>
<feature type="domain" description="SAM" evidence="2">
    <location>
        <begin position="379"/>
        <end position="433"/>
    </location>
</feature>
<dbReference type="EMBL" id="JWZX01001732">
    <property type="protein sequence ID" value="KOO32589.1"/>
    <property type="molecule type" value="Genomic_DNA"/>
</dbReference>
<dbReference type="SUPFAM" id="SSF47769">
    <property type="entry name" value="SAM/Pointed domain"/>
    <property type="match status" value="1"/>
</dbReference>
<organism evidence="3 4">
    <name type="scientific">Chrysochromulina tobinii</name>
    <dbReference type="NCBI Taxonomy" id="1460289"/>
    <lineage>
        <taxon>Eukaryota</taxon>
        <taxon>Haptista</taxon>
        <taxon>Haptophyta</taxon>
        <taxon>Prymnesiophyceae</taxon>
        <taxon>Prymnesiales</taxon>
        <taxon>Chrysochromulinaceae</taxon>
        <taxon>Chrysochromulina</taxon>
    </lineage>
</organism>
<proteinExistence type="predicted"/>
<dbReference type="InterPro" id="IPR001660">
    <property type="entry name" value="SAM"/>
</dbReference>
<sequence length="452" mass="49524">MEVDEEEEDVLVLAATAVEAVAAADASPVAELPTVATATHGGFPSSAVGDASGVADMTEGTSTIAKEEEGGSSTGKYSSAPRASLRYKRPVERFVPGTLEGDDDFQSIWEEEGVADEALCTSLVPVDLSIAARTATATPRPSPGKRARNGRAEDEGGDGQDEYGISTDEIGTSTDEIVISAHVRAPHLHAPEELSGALANDPEAAAVWKAAKALSPSELCVEVPTPHGIWLMSKVPRPQAGSRESDLYVATPEIAAAKEGTKMWNHSSIRAFGSLHEVLRMRFEARHEGREVWRPPALYELIDAEVEDEHTRPGEPQWRTAHVRRVLVDGRFQVCVHRPDESADESFLEWYDRRSENHEWKRRDGAVMGDLASVAMGMTEVREMLERFRLGMYAASFDEAGYDDRDFILQMSAEHLDALVRDVGMKPGHALKFRDFLAQERRRAPQAIPQSR</sequence>
<name>A0A0M0K1A9_9EUKA</name>
<reference evidence="4" key="1">
    <citation type="journal article" date="2015" name="PLoS Genet.">
        <title>Genome Sequence and Transcriptome Analyses of Chrysochromulina tobin: Metabolic Tools for Enhanced Algal Fitness in the Prominent Order Prymnesiales (Haptophyceae).</title>
        <authorList>
            <person name="Hovde B.T."/>
            <person name="Deodato C.R."/>
            <person name="Hunsperger H.M."/>
            <person name="Ryken S.A."/>
            <person name="Yost W."/>
            <person name="Jha R.K."/>
            <person name="Patterson J."/>
            <person name="Monnat R.J. Jr."/>
            <person name="Barlow S.B."/>
            <person name="Starkenburg S.R."/>
            <person name="Cattolico R.A."/>
        </authorList>
    </citation>
    <scope>NUCLEOTIDE SEQUENCE</scope>
    <source>
        <strain evidence="4">CCMP291</strain>
    </source>
</reference>
<evidence type="ECO:0000259" key="2">
    <source>
        <dbReference type="Pfam" id="PF00536"/>
    </source>
</evidence>